<dbReference type="PROSITE" id="PS00893">
    <property type="entry name" value="NUDIX_BOX"/>
    <property type="match status" value="1"/>
</dbReference>
<dbReference type="InterPro" id="IPR020084">
    <property type="entry name" value="NUDIX_hydrolase_CS"/>
</dbReference>
<dbReference type="PROSITE" id="PS51462">
    <property type="entry name" value="NUDIX"/>
    <property type="match status" value="1"/>
</dbReference>
<dbReference type="EMBL" id="PGXC01000009">
    <property type="protein sequence ID" value="PKK89988.1"/>
    <property type="molecule type" value="Genomic_DNA"/>
</dbReference>
<dbReference type="SUPFAM" id="SSF55326">
    <property type="entry name" value="PurM N-terminal domain-like"/>
    <property type="match status" value="1"/>
</dbReference>
<dbReference type="InterPro" id="IPR016188">
    <property type="entry name" value="PurM-like_N"/>
</dbReference>
<dbReference type="GO" id="GO:0051604">
    <property type="term" value="P:protein maturation"/>
    <property type="evidence" value="ECO:0007669"/>
    <property type="project" value="TreeGrafter"/>
</dbReference>
<dbReference type="PANTHER" id="PTHR30303:SF4">
    <property type="entry name" value="HYDROGENASE EXPRESSION_FORMATION PROTEIN HYPE"/>
    <property type="match status" value="1"/>
</dbReference>
<feature type="domain" description="Nudix hydrolase" evidence="3">
    <location>
        <begin position="10"/>
        <end position="152"/>
    </location>
</feature>
<comment type="similarity">
    <text evidence="1">Belongs to the HypE family.</text>
</comment>
<dbReference type="Pfam" id="PF02769">
    <property type="entry name" value="AIRS_C"/>
    <property type="match status" value="1"/>
</dbReference>
<dbReference type="Proteomes" id="UP000233256">
    <property type="component" value="Unassembled WGS sequence"/>
</dbReference>
<dbReference type="Gene3D" id="3.90.650.10">
    <property type="entry name" value="PurM-like C-terminal domain"/>
    <property type="match status" value="1"/>
</dbReference>
<sequence length="528" mass="56080">MSQIMQNDSRVQLPIACGVVIHEDRVLMVLRRDSELSEAHGVWELPGGKIEFGETSVQAAVREVYEETGFRVEAGPLLPVCHSNVWNYPDRQIQVFLLCHICRLIEDSDGETEISDSFNDPRVMDVNWLTLEEIRGLPTIDGTDSIIDALSNHVGFQRSEKKAAASSLPTGKLSPEILDSFLGAMVCEANAGNSDSPLFPPPRDTSMVIGPANGEDSAVLKAGDGTIVVTTDPITFSTSRLADYCVSVNANDIAASGALPAFMTVVLLIPSHGGWTESHLQNLALELGRCCRSRGITVVGGHTEVTEMVNSPVMVGQMIGVPGPCGIIGTSTARAGDALLLTKWAGIEGTAIIAGEKGSLLEKFMGSDFVGRAASFLDDPGISVLADSMALTQEFARDCGAGVQCPLHAMHDVTEGGVATGAWEMASASGVGVRVYADRVPLLPETNRICSHFGLDFLGLISSGSLLVALAPAALSRAISCLEEAGINATHIGDFTENCEYVLIRNGESGVLPRFHSDEVIRAMKFQA</sequence>
<organism evidence="4 5">
    <name type="scientific">Candidatus Wallbacteria bacterium HGW-Wallbacteria-1</name>
    <dbReference type="NCBI Taxonomy" id="2013854"/>
    <lineage>
        <taxon>Bacteria</taxon>
        <taxon>Candidatus Walliibacteriota</taxon>
    </lineage>
</organism>
<dbReference type="InterPro" id="IPR000086">
    <property type="entry name" value="NUDIX_hydrolase_dom"/>
</dbReference>
<dbReference type="PANTHER" id="PTHR30303">
    <property type="entry name" value="HYDROGENASE ISOENZYMES FORMATION PROTEIN HYPE"/>
    <property type="match status" value="1"/>
</dbReference>
<dbReference type="InterPro" id="IPR036921">
    <property type="entry name" value="PurM-like_N_sf"/>
</dbReference>
<dbReference type="InterPro" id="IPR020476">
    <property type="entry name" value="Nudix_hydrolase"/>
</dbReference>
<evidence type="ECO:0000256" key="2">
    <source>
        <dbReference type="ARBA" id="ARBA00022801"/>
    </source>
</evidence>
<proteinExistence type="inferred from homology"/>
<dbReference type="InterPro" id="IPR010918">
    <property type="entry name" value="PurM-like_C_dom"/>
</dbReference>
<evidence type="ECO:0000256" key="1">
    <source>
        <dbReference type="ARBA" id="ARBA00006243"/>
    </source>
</evidence>
<dbReference type="Pfam" id="PF00293">
    <property type="entry name" value="NUDIX"/>
    <property type="match status" value="1"/>
</dbReference>
<dbReference type="InterPro" id="IPR015797">
    <property type="entry name" value="NUDIX_hydrolase-like_dom_sf"/>
</dbReference>
<comment type="caution">
    <text evidence="4">The sequence shown here is derived from an EMBL/GenBank/DDBJ whole genome shotgun (WGS) entry which is preliminary data.</text>
</comment>
<evidence type="ECO:0000313" key="4">
    <source>
        <dbReference type="EMBL" id="PKK89988.1"/>
    </source>
</evidence>
<dbReference type="SUPFAM" id="SSF56042">
    <property type="entry name" value="PurM C-terminal domain-like"/>
    <property type="match status" value="1"/>
</dbReference>
<dbReference type="PRINTS" id="PR00502">
    <property type="entry name" value="NUDIXFAMILY"/>
</dbReference>
<dbReference type="AlphaFoldDB" id="A0A2N1PNR4"/>
<accession>A0A2N1PNR4</accession>
<name>A0A2N1PNR4_9BACT</name>
<dbReference type="InterPro" id="IPR036676">
    <property type="entry name" value="PurM-like_C_sf"/>
</dbReference>
<dbReference type="Gene3D" id="3.30.1330.10">
    <property type="entry name" value="PurM-like, N-terminal domain"/>
    <property type="match status" value="1"/>
</dbReference>
<protein>
    <recommendedName>
        <fullName evidence="3">Nudix hydrolase domain-containing protein</fullName>
    </recommendedName>
</protein>
<dbReference type="Pfam" id="PF00586">
    <property type="entry name" value="AIRS"/>
    <property type="match status" value="1"/>
</dbReference>
<gene>
    <name evidence="4" type="ORF">CVV64_11720</name>
</gene>
<dbReference type="GO" id="GO:0016787">
    <property type="term" value="F:hydrolase activity"/>
    <property type="evidence" value="ECO:0007669"/>
    <property type="project" value="UniProtKB-KW"/>
</dbReference>
<evidence type="ECO:0000259" key="3">
    <source>
        <dbReference type="PROSITE" id="PS51462"/>
    </source>
</evidence>
<keyword evidence="2" id="KW-0378">Hydrolase</keyword>
<dbReference type="SUPFAM" id="SSF55811">
    <property type="entry name" value="Nudix"/>
    <property type="match status" value="1"/>
</dbReference>
<dbReference type="Gene3D" id="3.90.79.10">
    <property type="entry name" value="Nucleoside Triphosphate Pyrophosphohydrolase"/>
    <property type="match status" value="1"/>
</dbReference>
<evidence type="ECO:0000313" key="5">
    <source>
        <dbReference type="Proteomes" id="UP000233256"/>
    </source>
</evidence>
<dbReference type="InterPro" id="IPR011854">
    <property type="entry name" value="HypE"/>
</dbReference>
<reference evidence="4 5" key="1">
    <citation type="journal article" date="2017" name="ISME J.">
        <title>Potential for microbial H2 and metal transformations associated with novel bacteria and archaea in deep terrestrial subsurface sediments.</title>
        <authorList>
            <person name="Hernsdorf A.W."/>
            <person name="Amano Y."/>
            <person name="Miyakawa K."/>
            <person name="Ise K."/>
            <person name="Suzuki Y."/>
            <person name="Anantharaman K."/>
            <person name="Probst A."/>
            <person name="Burstein D."/>
            <person name="Thomas B.C."/>
            <person name="Banfield J.F."/>
        </authorList>
    </citation>
    <scope>NUCLEOTIDE SEQUENCE [LARGE SCALE GENOMIC DNA]</scope>
    <source>
        <strain evidence="4">HGW-Wallbacteria-1</strain>
    </source>
</reference>